<dbReference type="Gene3D" id="3.40.50.300">
    <property type="entry name" value="P-loop containing nucleotide triphosphate hydrolases"/>
    <property type="match status" value="1"/>
</dbReference>
<dbReference type="InterPro" id="IPR003439">
    <property type="entry name" value="ABC_transporter-like_ATP-bd"/>
</dbReference>
<dbReference type="Pfam" id="PF00005">
    <property type="entry name" value="ABC_tran"/>
    <property type="match status" value="1"/>
</dbReference>
<keyword evidence="9" id="KW-1185">Reference proteome</keyword>
<comment type="similarity">
    <text evidence="1">Belongs to the ABC transporter superfamily.</text>
</comment>
<dbReference type="SUPFAM" id="SSF52540">
    <property type="entry name" value="P-loop containing nucleoside triphosphate hydrolases"/>
    <property type="match status" value="1"/>
</dbReference>
<keyword evidence="2" id="KW-0813">Transport</keyword>
<proteinExistence type="inferred from homology"/>
<dbReference type="GO" id="GO:0005524">
    <property type="term" value="F:ATP binding"/>
    <property type="evidence" value="ECO:0007669"/>
    <property type="project" value="UniProtKB-KW"/>
</dbReference>
<dbReference type="InterPro" id="IPR017871">
    <property type="entry name" value="ABC_transporter-like_CS"/>
</dbReference>
<dbReference type="SMART" id="SM00382">
    <property type="entry name" value="AAA"/>
    <property type="match status" value="1"/>
</dbReference>
<evidence type="ECO:0000313" key="8">
    <source>
        <dbReference type="EMBL" id="SMC67914.1"/>
    </source>
</evidence>
<evidence type="ECO:0000256" key="5">
    <source>
        <dbReference type="ARBA" id="ARBA00022741"/>
    </source>
</evidence>
<evidence type="ECO:0000256" key="4">
    <source>
        <dbReference type="ARBA" id="ARBA00022519"/>
    </source>
</evidence>
<protein>
    <submittedName>
        <fullName evidence="8">NitT/TauT family transport system ATP-binding protein</fullName>
    </submittedName>
</protein>
<sequence>MNLIYEINELFLELPVGKSNEKRSILKNINLTIEAGKIYTIVGASGCGKTSLLRILGGLTNKSTGQVFFQNTEVTAPPAEVAFVFQDYANALLPWRTVEKNISLPIEDRLNPEECAARVKEAIRQVHLTGREHDYPWQLSGGMQQRLQIARALATKPKVLLMDEPFAALDAMTKASMQDELLKLRDETNLSIVFITHDIEEAIYLGDQVSIMRGPPGEISQSIEISLSQHRDQLTTRGLPEFLEYRKSIHESIKVN</sequence>
<keyword evidence="6 8" id="KW-0067">ATP-binding</keyword>
<organism evidence="8 9">
    <name type="scientific">Polynucleobacter kasalickyi</name>
    <dbReference type="NCBI Taxonomy" id="1938817"/>
    <lineage>
        <taxon>Bacteria</taxon>
        <taxon>Pseudomonadati</taxon>
        <taxon>Pseudomonadota</taxon>
        <taxon>Betaproteobacteria</taxon>
        <taxon>Burkholderiales</taxon>
        <taxon>Burkholderiaceae</taxon>
        <taxon>Polynucleobacter</taxon>
    </lineage>
</organism>
<feature type="domain" description="ABC transporter" evidence="7">
    <location>
        <begin position="5"/>
        <end position="239"/>
    </location>
</feature>
<dbReference type="AlphaFoldDB" id="A0A1W2B501"/>
<evidence type="ECO:0000256" key="2">
    <source>
        <dbReference type="ARBA" id="ARBA00022448"/>
    </source>
</evidence>
<evidence type="ECO:0000256" key="3">
    <source>
        <dbReference type="ARBA" id="ARBA00022475"/>
    </source>
</evidence>
<dbReference type="InterPro" id="IPR050166">
    <property type="entry name" value="ABC_transporter_ATP-bind"/>
</dbReference>
<evidence type="ECO:0000256" key="6">
    <source>
        <dbReference type="ARBA" id="ARBA00022840"/>
    </source>
</evidence>
<reference evidence="8 9" key="1">
    <citation type="submission" date="2017-04" db="EMBL/GenBank/DDBJ databases">
        <authorList>
            <person name="Afonso C.L."/>
            <person name="Miller P.J."/>
            <person name="Scott M.A."/>
            <person name="Spackman E."/>
            <person name="Goraichik I."/>
            <person name="Dimitrov K.M."/>
            <person name="Suarez D.L."/>
            <person name="Swayne D.E."/>
        </authorList>
    </citation>
    <scope>NUCLEOTIDE SEQUENCE [LARGE SCALE GENOMIC DNA]</scope>
    <source>
        <strain evidence="8 9">VK13</strain>
    </source>
</reference>
<evidence type="ECO:0000313" key="9">
    <source>
        <dbReference type="Proteomes" id="UP000192708"/>
    </source>
</evidence>
<keyword evidence="4" id="KW-0997">Cell inner membrane</keyword>
<dbReference type="GO" id="GO:0016887">
    <property type="term" value="F:ATP hydrolysis activity"/>
    <property type="evidence" value="ECO:0007669"/>
    <property type="project" value="InterPro"/>
</dbReference>
<accession>A0A1W2B501</accession>
<dbReference type="RefSeq" id="WP_084284603.1">
    <property type="nucleotide sequence ID" value="NZ_FWXJ01000011.1"/>
</dbReference>
<keyword evidence="4" id="KW-0472">Membrane</keyword>
<dbReference type="InterPro" id="IPR003593">
    <property type="entry name" value="AAA+_ATPase"/>
</dbReference>
<dbReference type="PANTHER" id="PTHR42788:SF13">
    <property type="entry name" value="ALIPHATIC SULFONATES IMPORT ATP-BINDING PROTEIN SSUB"/>
    <property type="match status" value="1"/>
</dbReference>
<dbReference type="InterPro" id="IPR027417">
    <property type="entry name" value="P-loop_NTPase"/>
</dbReference>
<dbReference type="PROSITE" id="PS50893">
    <property type="entry name" value="ABC_TRANSPORTER_2"/>
    <property type="match status" value="1"/>
</dbReference>
<dbReference type="Proteomes" id="UP000192708">
    <property type="component" value="Unassembled WGS sequence"/>
</dbReference>
<evidence type="ECO:0000259" key="7">
    <source>
        <dbReference type="PROSITE" id="PS50893"/>
    </source>
</evidence>
<dbReference type="CDD" id="cd03293">
    <property type="entry name" value="ABC_NrtD_SsuB_transporters"/>
    <property type="match status" value="1"/>
</dbReference>
<evidence type="ECO:0000256" key="1">
    <source>
        <dbReference type="ARBA" id="ARBA00005417"/>
    </source>
</evidence>
<keyword evidence="5" id="KW-0547">Nucleotide-binding</keyword>
<dbReference type="STRING" id="1938817.SAMN06296008_11169"/>
<name>A0A1W2B501_9BURK</name>
<dbReference type="PANTHER" id="PTHR42788">
    <property type="entry name" value="TAURINE IMPORT ATP-BINDING PROTEIN-RELATED"/>
    <property type="match status" value="1"/>
</dbReference>
<dbReference type="PROSITE" id="PS00211">
    <property type="entry name" value="ABC_TRANSPORTER_1"/>
    <property type="match status" value="1"/>
</dbReference>
<dbReference type="EMBL" id="FWXJ01000011">
    <property type="protein sequence ID" value="SMC67914.1"/>
    <property type="molecule type" value="Genomic_DNA"/>
</dbReference>
<gene>
    <name evidence="8" type="ORF">SAMN06296008_11169</name>
</gene>
<keyword evidence="3" id="KW-1003">Cell membrane</keyword>